<evidence type="ECO:0000313" key="3">
    <source>
        <dbReference type="Proteomes" id="UP000289660"/>
    </source>
</evidence>
<sequence>MSMGDAKTVSKTRFCSQCGAKVAATDRFCSSCGHQLQQ</sequence>
<comment type="caution">
    <text evidence="2">The sequence shown here is derived from an EMBL/GenBank/DDBJ whole genome shotgun (WGS) entry which is preliminary data.</text>
</comment>
<proteinExistence type="predicted"/>
<organism evidence="2 3">
    <name type="scientific">Microcystis aeruginosa NIES-4285</name>
    <dbReference type="NCBI Taxonomy" id="2497681"/>
    <lineage>
        <taxon>Bacteria</taxon>
        <taxon>Bacillati</taxon>
        <taxon>Cyanobacteriota</taxon>
        <taxon>Cyanophyceae</taxon>
        <taxon>Oscillatoriophycideae</taxon>
        <taxon>Chroococcales</taxon>
        <taxon>Microcystaceae</taxon>
        <taxon>Microcystis</taxon>
    </lineage>
</organism>
<dbReference type="InterPro" id="IPR026870">
    <property type="entry name" value="Zinc_ribbon_dom"/>
</dbReference>
<feature type="domain" description="Zinc-ribbon" evidence="1">
    <location>
        <begin position="14"/>
        <end position="36"/>
    </location>
</feature>
<reference evidence="3" key="1">
    <citation type="submission" date="2018-12" db="EMBL/GenBank/DDBJ databases">
        <title>Genome sequence of Microcystis aeruginosa NIES-4285.</title>
        <authorList>
            <person name="Tanabe Y."/>
        </authorList>
    </citation>
    <scope>NUCLEOTIDE SEQUENCE [LARGE SCALE GENOMIC DNA]</scope>
    <source>
        <strain evidence="3">NIES-4285</strain>
    </source>
</reference>
<name>A0A402DL98_MICAE</name>
<dbReference type="EMBL" id="BIFY01000264">
    <property type="protein sequence ID" value="GCE62980.1"/>
    <property type="molecule type" value="Genomic_DNA"/>
</dbReference>
<dbReference type="AlphaFoldDB" id="A0A402DL98"/>
<dbReference type="Proteomes" id="UP000289660">
    <property type="component" value="Unassembled WGS sequence"/>
</dbReference>
<evidence type="ECO:0000313" key="2">
    <source>
        <dbReference type="EMBL" id="GCE62980.1"/>
    </source>
</evidence>
<evidence type="ECO:0000259" key="1">
    <source>
        <dbReference type="Pfam" id="PF13240"/>
    </source>
</evidence>
<protein>
    <recommendedName>
        <fullName evidence="1">Zinc-ribbon domain-containing protein</fullName>
    </recommendedName>
</protein>
<accession>A0A402DL98</accession>
<dbReference type="Pfam" id="PF13240">
    <property type="entry name" value="Zn_Ribbon_1"/>
    <property type="match status" value="1"/>
</dbReference>
<gene>
    <name evidence="2" type="ORF">MiAbB_04935</name>
</gene>